<evidence type="ECO:0000313" key="3">
    <source>
        <dbReference type="Proteomes" id="UP000664357"/>
    </source>
</evidence>
<dbReference type="RefSeq" id="WP_207705200.1">
    <property type="nucleotide sequence ID" value="NZ_JAFREL020000002.1"/>
</dbReference>
<dbReference type="EMBL" id="JAFREL020000002">
    <property type="protein sequence ID" value="MEO1770391.1"/>
    <property type="molecule type" value="Genomic_DNA"/>
</dbReference>
<dbReference type="Pfam" id="PF09605">
    <property type="entry name" value="Trep_Strep"/>
    <property type="match status" value="1"/>
</dbReference>
<sequence>MKAKKLNGKDLIQIGIYAAIYFFIVMVIAMFGFIPIFMPLICVLAPILGGIPLMLFFTKVKKFGMILILSLLMGILMLITGMGYYSIIVGLISGLISEIIYRSGNYQSSAKAILAYAVFSVWMWGNFLPIFFNPTVYFSTRQDLGLEYAQTLISLLPSWMCPVLLIITFLCGLIGGVLGRSVLKKHFIKAGLV</sequence>
<proteinExistence type="predicted"/>
<keyword evidence="1" id="KW-1133">Transmembrane helix</keyword>
<keyword evidence="1" id="KW-0472">Membrane</keyword>
<feature type="transmembrane region" description="Helical" evidence="1">
    <location>
        <begin position="63"/>
        <end position="79"/>
    </location>
</feature>
<keyword evidence="3" id="KW-1185">Reference proteome</keyword>
<feature type="transmembrane region" description="Helical" evidence="1">
    <location>
        <begin position="85"/>
        <end position="101"/>
    </location>
</feature>
<gene>
    <name evidence="2" type="ORF">JZO67_002343</name>
</gene>
<evidence type="ECO:0008006" key="4">
    <source>
        <dbReference type="Google" id="ProtNLM"/>
    </source>
</evidence>
<comment type="caution">
    <text evidence="2">The sequence shown here is derived from an EMBL/GenBank/DDBJ whole genome shotgun (WGS) entry which is preliminary data.</text>
</comment>
<reference evidence="2 3" key="2">
    <citation type="submission" date="2024-02" db="EMBL/GenBank/DDBJ databases">
        <title>The Genome Sequence of Enterococcus sp. DIV0159.</title>
        <authorList>
            <person name="Earl A."/>
            <person name="Manson A."/>
            <person name="Gilmore M."/>
            <person name="Sanders J."/>
            <person name="Shea T."/>
            <person name="Howe W."/>
            <person name="Livny J."/>
            <person name="Cuomo C."/>
            <person name="Neafsey D."/>
            <person name="Birren B."/>
        </authorList>
    </citation>
    <scope>NUCLEOTIDE SEQUENCE [LARGE SCALE GENOMIC DNA]</scope>
    <source>
        <strain evidence="2 3">665A</strain>
    </source>
</reference>
<keyword evidence="1" id="KW-0812">Transmembrane</keyword>
<feature type="transmembrane region" description="Helical" evidence="1">
    <location>
        <begin position="37"/>
        <end position="56"/>
    </location>
</feature>
<feature type="transmembrane region" description="Helical" evidence="1">
    <location>
        <begin position="12"/>
        <end position="31"/>
    </location>
</feature>
<evidence type="ECO:0000313" key="2">
    <source>
        <dbReference type="EMBL" id="MEO1770391.1"/>
    </source>
</evidence>
<accession>A0ABV0EP40</accession>
<evidence type="ECO:0000256" key="1">
    <source>
        <dbReference type="SAM" id="Phobius"/>
    </source>
</evidence>
<protein>
    <recommendedName>
        <fullName evidence="4">Integral membrane protein</fullName>
    </recommendedName>
</protein>
<feature type="transmembrane region" description="Helical" evidence="1">
    <location>
        <begin position="113"/>
        <end position="132"/>
    </location>
</feature>
<organism evidence="2 3">
    <name type="scientific">Candidatus Enterococcus ferrettii</name>
    <dbReference type="NCBI Taxonomy" id="2815324"/>
    <lineage>
        <taxon>Bacteria</taxon>
        <taxon>Bacillati</taxon>
        <taxon>Bacillota</taxon>
        <taxon>Bacilli</taxon>
        <taxon>Lactobacillales</taxon>
        <taxon>Enterococcaceae</taxon>
        <taxon>Enterococcus</taxon>
    </lineage>
</organism>
<feature type="transmembrane region" description="Helical" evidence="1">
    <location>
        <begin position="152"/>
        <end position="179"/>
    </location>
</feature>
<dbReference type="InterPro" id="IPR011733">
    <property type="entry name" value="CHP02185_IM"/>
</dbReference>
<dbReference type="NCBIfam" id="TIGR02185">
    <property type="entry name" value="Trep_Strep"/>
    <property type="match status" value="1"/>
</dbReference>
<reference evidence="2 3" key="1">
    <citation type="submission" date="2021-03" db="EMBL/GenBank/DDBJ databases">
        <authorList>
            <person name="Gilmore M.S."/>
            <person name="Schwartzman J."/>
            <person name="Van Tyne D."/>
            <person name="Martin M."/>
            <person name="Earl A.M."/>
            <person name="Manson A.L."/>
            <person name="Straub T."/>
            <person name="Salamzade R."/>
            <person name="Saavedra J."/>
            <person name="Lebreton F."/>
            <person name="Prichula J."/>
            <person name="Schaufler K."/>
            <person name="Gaca A."/>
            <person name="Sgardioli B."/>
            <person name="Wagenaar J."/>
            <person name="Strong T."/>
        </authorList>
    </citation>
    <scope>NUCLEOTIDE SEQUENCE [LARGE SCALE GENOMIC DNA]</scope>
    <source>
        <strain evidence="2 3">665A</strain>
    </source>
</reference>
<name>A0ABV0EP40_9ENTE</name>
<dbReference type="Proteomes" id="UP000664357">
    <property type="component" value="Unassembled WGS sequence"/>
</dbReference>